<dbReference type="Pfam" id="PF01370">
    <property type="entry name" value="Epimerase"/>
    <property type="match status" value="1"/>
</dbReference>
<dbReference type="AlphaFoldDB" id="A0A9W9F5M7"/>
<dbReference type="InterPro" id="IPR051783">
    <property type="entry name" value="NAD(P)-dependent_oxidoreduct"/>
</dbReference>
<accession>A0A9W9F5M7</accession>
<evidence type="ECO:0000313" key="2">
    <source>
        <dbReference type="EMBL" id="KAJ5093949.1"/>
    </source>
</evidence>
<keyword evidence="3" id="KW-1185">Reference proteome</keyword>
<dbReference type="InterPro" id="IPR001509">
    <property type="entry name" value="Epimerase_deHydtase"/>
</dbReference>
<reference evidence="2" key="1">
    <citation type="submission" date="2022-11" db="EMBL/GenBank/DDBJ databases">
        <authorList>
            <person name="Petersen C."/>
        </authorList>
    </citation>
    <scope>NUCLEOTIDE SEQUENCE</scope>
    <source>
        <strain evidence="2">IBT 30069</strain>
    </source>
</reference>
<feature type="domain" description="NAD-dependent epimerase/dehydratase" evidence="1">
    <location>
        <begin position="5"/>
        <end position="235"/>
    </location>
</feature>
<dbReference type="EMBL" id="JAPQKH010000006">
    <property type="protein sequence ID" value="KAJ5093949.1"/>
    <property type="molecule type" value="Genomic_DNA"/>
</dbReference>
<dbReference type="OrthoDB" id="10262413at2759"/>
<dbReference type="Proteomes" id="UP001149165">
    <property type="component" value="Unassembled WGS sequence"/>
</dbReference>
<dbReference type="GO" id="GO:0005737">
    <property type="term" value="C:cytoplasm"/>
    <property type="evidence" value="ECO:0007669"/>
    <property type="project" value="TreeGrafter"/>
</dbReference>
<evidence type="ECO:0000313" key="3">
    <source>
        <dbReference type="Proteomes" id="UP001149165"/>
    </source>
</evidence>
<evidence type="ECO:0000259" key="1">
    <source>
        <dbReference type="Pfam" id="PF01370"/>
    </source>
</evidence>
<dbReference type="Gene3D" id="3.40.50.720">
    <property type="entry name" value="NAD(P)-binding Rossmann-like Domain"/>
    <property type="match status" value="1"/>
</dbReference>
<protein>
    <recommendedName>
        <fullName evidence="1">NAD-dependent epimerase/dehydratase domain-containing protein</fullName>
    </recommendedName>
</protein>
<gene>
    <name evidence="2" type="ORF">N7456_009810</name>
</gene>
<dbReference type="PANTHER" id="PTHR48079">
    <property type="entry name" value="PROTEIN YEEZ"/>
    <property type="match status" value="1"/>
</dbReference>
<dbReference type="InterPro" id="IPR036291">
    <property type="entry name" value="NAD(P)-bd_dom_sf"/>
</dbReference>
<reference evidence="2" key="2">
    <citation type="journal article" date="2023" name="IMA Fungus">
        <title>Comparative genomic study of the Penicillium genus elucidates a diverse pangenome and 15 lateral gene transfer events.</title>
        <authorList>
            <person name="Petersen C."/>
            <person name="Sorensen T."/>
            <person name="Nielsen M.R."/>
            <person name="Sondergaard T.E."/>
            <person name="Sorensen J.L."/>
            <person name="Fitzpatrick D.A."/>
            <person name="Frisvad J.C."/>
            <person name="Nielsen K.L."/>
        </authorList>
    </citation>
    <scope>NUCLEOTIDE SEQUENCE</scope>
    <source>
        <strain evidence="2">IBT 30069</strain>
    </source>
</reference>
<sequence>MLHNILITGASGYLGGSLLARWKGANLPSYGKLYALVRSEDQGQAVKQFGAEPLLCDLGDHDKLREKIISNEISIILFLIDSASDQHQPTMIRALHEVKVKTGKDVHFLHTGGAKHFSSHAGLSTEKPLLDTDPDLYNILKSSVAPHPYFAQTTKVNFSIIDLCEEYGVRGYIFAPCIVYGKGEGFGKKISIQVVAIVKAAHRARRVYDVNGPDASWPVCHVVDNSTLYLELVRNMLLGTEMGYNKRGFYLASSGSIKWHDIYHAFAVALAKRDVVDDDVVKPADDAALKQMAEALEVPESLVPVMLGGKCTFTPVHGGEIGWKSQYWPDHIIETADEEVDFILKSLDKN</sequence>
<dbReference type="SUPFAM" id="SSF51735">
    <property type="entry name" value="NAD(P)-binding Rossmann-fold domains"/>
    <property type="match status" value="1"/>
</dbReference>
<organism evidence="2 3">
    <name type="scientific">Penicillium angulare</name>
    <dbReference type="NCBI Taxonomy" id="116970"/>
    <lineage>
        <taxon>Eukaryota</taxon>
        <taxon>Fungi</taxon>
        <taxon>Dikarya</taxon>
        <taxon>Ascomycota</taxon>
        <taxon>Pezizomycotina</taxon>
        <taxon>Eurotiomycetes</taxon>
        <taxon>Eurotiomycetidae</taxon>
        <taxon>Eurotiales</taxon>
        <taxon>Aspergillaceae</taxon>
        <taxon>Penicillium</taxon>
    </lineage>
</organism>
<proteinExistence type="predicted"/>
<name>A0A9W9F5M7_9EURO</name>
<dbReference type="GO" id="GO:0004029">
    <property type="term" value="F:aldehyde dehydrogenase (NAD+) activity"/>
    <property type="evidence" value="ECO:0007669"/>
    <property type="project" value="TreeGrafter"/>
</dbReference>
<dbReference type="PANTHER" id="PTHR48079:SF6">
    <property type="entry name" value="NAD(P)-BINDING DOMAIN-CONTAINING PROTEIN-RELATED"/>
    <property type="match status" value="1"/>
</dbReference>
<comment type="caution">
    <text evidence="2">The sequence shown here is derived from an EMBL/GenBank/DDBJ whole genome shotgun (WGS) entry which is preliminary data.</text>
</comment>